<dbReference type="EMBL" id="BACD03000029">
    <property type="protein sequence ID" value="GAO50085.1"/>
    <property type="molecule type" value="Genomic_DNA"/>
</dbReference>
<dbReference type="InterPro" id="IPR030378">
    <property type="entry name" value="G_CP_dom"/>
</dbReference>
<evidence type="ECO:0000256" key="6">
    <source>
        <dbReference type="SAM" id="MobiDB-lite"/>
    </source>
</evidence>
<proteinExistence type="predicted"/>
<keyword evidence="9" id="KW-1185">Reference proteome</keyword>
<keyword evidence="4" id="KW-0378">Hydrolase</keyword>
<dbReference type="CDD" id="cd01857">
    <property type="entry name" value="HSR1_MMR1"/>
    <property type="match status" value="1"/>
</dbReference>
<gene>
    <name evidence="8" type="ORF">G7K_4220-t1</name>
</gene>
<accession>A0A0E9NKZ5</accession>
<dbReference type="InterPro" id="IPR027417">
    <property type="entry name" value="P-loop_NTPase"/>
</dbReference>
<evidence type="ECO:0000256" key="1">
    <source>
        <dbReference type="ARBA" id="ARBA00004496"/>
    </source>
</evidence>
<name>A0A0E9NKZ5_SAICN</name>
<evidence type="ECO:0000256" key="5">
    <source>
        <dbReference type="ARBA" id="ARBA00023134"/>
    </source>
</evidence>
<keyword evidence="2" id="KW-0963">Cytoplasm</keyword>
<evidence type="ECO:0000256" key="2">
    <source>
        <dbReference type="ARBA" id="ARBA00022490"/>
    </source>
</evidence>
<dbReference type="InterPro" id="IPR043358">
    <property type="entry name" value="GNL1-like"/>
</dbReference>
<dbReference type="OMA" id="VNKADMM"/>
<feature type="compositionally biased region" description="Basic residues" evidence="6">
    <location>
        <begin position="687"/>
        <end position="706"/>
    </location>
</feature>
<evidence type="ECO:0000259" key="7">
    <source>
        <dbReference type="PROSITE" id="PS51721"/>
    </source>
</evidence>
<dbReference type="GO" id="GO:0003924">
    <property type="term" value="F:GTPase activity"/>
    <property type="evidence" value="ECO:0007669"/>
    <property type="project" value="InterPro"/>
</dbReference>
<comment type="subcellular location">
    <subcellularLocation>
        <location evidence="1">Cytoplasm</location>
    </subcellularLocation>
</comment>
<evidence type="ECO:0000313" key="9">
    <source>
        <dbReference type="Proteomes" id="UP000033140"/>
    </source>
</evidence>
<dbReference type="GO" id="GO:0000054">
    <property type="term" value="P:ribosomal subunit export from nucleus"/>
    <property type="evidence" value="ECO:0007669"/>
    <property type="project" value="TreeGrafter"/>
</dbReference>
<protein>
    <recommendedName>
        <fullName evidence="7">CP-type G domain-containing protein</fullName>
    </recommendedName>
</protein>
<dbReference type="PROSITE" id="PS51721">
    <property type="entry name" value="G_CP"/>
    <property type="match status" value="1"/>
</dbReference>
<dbReference type="Proteomes" id="UP000033140">
    <property type="component" value="Unassembled WGS sequence"/>
</dbReference>
<sequence>MGKRPHSKNQVGLGKAIMNSRFKNKGPPKEFDTQRHTTLHDVKEEASWVKLRSITQEKALDEFLSTAELAGTEFTAERQNIKIITNESVNPYLLTREQADEVAAKEQAQKDKLTVPRRPKWDATTTPAELERNERDSFLEWRRQLAELSENHDLMLTPFERNLEVWRQLWRVIERSELVVQIIDARNPLLYRSIDLEKYVKEIDPSKRNLLLINKSDLLTLKQRKLWADFFDNEGISYRFFSAALAKQTLEEGIEEESDEDFYSEDEDMDDELKGARFEFENEDEDEDEDEDEEEDEEDEEEEDEEEDEEDEEDDEEDLAEAAANVKLDEHAADAADSTLPEENETSRQQEYEDEDPRTHILTVEELEEVFLREAPKVSGPDPGNPMLPRRTNIGLVGYPNVGKSSTINALLGAKKVSVSATPGKTKHFQTLLLSPEIVLCDCPGLVFPNFAQTKAELVCNGVMPIDQLREHTGPAALVAQRVPKEVIEGTYGITIHTKPIEEGGDGIPTAEELLVSYAVARGFTKSGQGNPDEARAARVILKDYVKGKVLFCHPPPIEGVTERNFNEENHDVNSLPTKKRAPVTHVSQKASTFIPSMAASSGEAGPSLHTKKGAIDRDFFHSQMHSRPIFKGVAGAAGAGNGLGRVTMYGFQKSVNADGTGKQLTGRKARAAMATEMGVDPAQLNSKKHSKMNKREKKRSGAGYD</sequence>
<organism evidence="8 9">
    <name type="scientific">Saitoella complicata (strain BCRC 22490 / CBS 7301 / JCM 7358 / NBRC 10748 / NRRL Y-17804)</name>
    <dbReference type="NCBI Taxonomy" id="698492"/>
    <lineage>
        <taxon>Eukaryota</taxon>
        <taxon>Fungi</taxon>
        <taxon>Dikarya</taxon>
        <taxon>Ascomycota</taxon>
        <taxon>Taphrinomycotina</taxon>
        <taxon>Taphrinomycotina incertae sedis</taxon>
        <taxon>Saitoella</taxon>
    </lineage>
</organism>
<dbReference type="GO" id="GO:0005525">
    <property type="term" value="F:GTP binding"/>
    <property type="evidence" value="ECO:0007669"/>
    <property type="project" value="UniProtKB-KW"/>
</dbReference>
<reference evidence="8 9" key="3">
    <citation type="journal article" date="2015" name="Genome Announc.">
        <title>Draft Genome Sequence of the Archiascomycetous Yeast Saitoella complicata.</title>
        <authorList>
            <person name="Yamauchi K."/>
            <person name="Kondo S."/>
            <person name="Hamamoto M."/>
            <person name="Takahashi Y."/>
            <person name="Ogura Y."/>
            <person name="Hayashi T."/>
            <person name="Nishida H."/>
        </authorList>
    </citation>
    <scope>NUCLEOTIDE SEQUENCE [LARGE SCALE GENOMIC DNA]</scope>
    <source>
        <strain evidence="8 9">NRRL Y-17804</strain>
    </source>
</reference>
<keyword evidence="5" id="KW-0342">GTP-binding</keyword>
<dbReference type="Gene3D" id="3.40.50.300">
    <property type="entry name" value="P-loop containing nucleotide triphosphate hydrolases"/>
    <property type="match status" value="1"/>
</dbReference>
<feature type="compositionally biased region" description="Basic and acidic residues" evidence="6">
    <location>
        <begin position="27"/>
        <end position="38"/>
    </location>
</feature>
<dbReference type="InterPro" id="IPR006073">
    <property type="entry name" value="GTP-bd"/>
</dbReference>
<dbReference type="AlphaFoldDB" id="A0A0E9NKZ5"/>
<evidence type="ECO:0000256" key="4">
    <source>
        <dbReference type="ARBA" id="ARBA00022801"/>
    </source>
</evidence>
<reference evidence="8 9" key="1">
    <citation type="journal article" date="2011" name="J. Gen. Appl. Microbiol.">
        <title>Draft genome sequencing of the enigmatic yeast Saitoella complicata.</title>
        <authorList>
            <person name="Nishida H."/>
            <person name="Hamamoto M."/>
            <person name="Sugiyama J."/>
        </authorList>
    </citation>
    <scope>NUCLEOTIDE SEQUENCE [LARGE SCALE GENOMIC DNA]</scope>
    <source>
        <strain evidence="8 9">NRRL Y-17804</strain>
    </source>
</reference>
<feature type="domain" description="CP-type G" evidence="7">
    <location>
        <begin position="166"/>
        <end position="449"/>
    </location>
</feature>
<dbReference type="SUPFAM" id="SSF52540">
    <property type="entry name" value="P-loop containing nucleoside triphosphate hydrolases"/>
    <property type="match status" value="1"/>
</dbReference>
<feature type="region of interest" description="Disordered" evidence="6">
    <location>
        <begin position="251"/>
        <end position="270"/>
    </location>
</feature>
<feature type="region of interest" description="Disordered" evidence="6">
    <location>
        <begin position="278"/>
        <end position="319"/>
    </location>
</feature>
<comment type="caution">
    <text evidence="8">The sequence shown here is derived from an EMBL/GenBank/DDBJ whole genome shotgun (WGS) entry which is preliminary data.</text>
</comment>
<reference evidence="8 9" key="2">
    <citation type="journal article" date="2014" name="J. Gen. Appl. Microbiol.">
        <title>The early diverging ascomycetous budding yeast Saitoella complicata has three histone deacetylases belonging to the Clr6, Hos2, and Rpd3 lineages.</title>
        <authorList>
            <person name="Nishida H."/>
            <person name="Matsumoto T."/>
            <person name="Kondo S."/>
            <person name="Hamamoto M."/>
            <person name="Yoshikawa H."/>
        </authorList>
    </citation>
    <scope>NUCLEOTIDE SEQUENCE [LARGE SCALE GENOMIC DNA]</scope>
    <source>
        <strain evidence="8 9">NRRL Y-17804</strain>
    </source>
</reference>
<dbReference type="PANTHER" id="PTHR45709">
    <property type="entry name" value="LARGE SUBUNIT GTPASE 1 HOMOLOG-RELATED"/>
    <property type="match status" value="1"/>
</dbReference>
<feature type="region of interest" description="Disordered" evidence="6">
    <location>
        <begin position="1"/>
        <end position="38"/>
    </location>
</feature>
<dbReference type="OrthoDB" id="61815at2759"/>
<dbReference type="GO" id="GO:0005829">
    <property type="term" value="C:cytosol"/>
    <property type="evidence" value="ECO:0007669"/>
    <property type="project" value="TreeGrafter"/>
</dbReference>
<dbReference type="Pfam" id="PF01926">
    <property type="entry name" value="MMR_HSR1"/>
    <property type="match status" value="1"/>
</dbReference>
<evidence type="ECO:0000256" key="3">
    <source>
        <dbReference type="ARBA" id="ARBA00022741"/>
    </source>
</evidence>
<feature type="region of interest" description="Disordered" evidence="6">
    <location>
        <begin position="332"/>
        <end position="359"/>
    </location>
</feature>
<keyword evidence="3" id="KW-0547">Nucleotide-binding</keyword>
<dbReference type="PANTHER" id="PTHR45709:SF2">
    <property type="entry name" value="LARGE SUBUNIT GTPASE 1 HOMOLOG"/>
    <property type="match status" value="1"/>
</dbReference>
<dbReference type="RefSeq" id="XP_019025659.1">
    <property type="nucleotide sequence ID" value="XM_019169949.1"/>
</dbReference>
<feature type="region of interest" description="Disordered" evidence="6">
    <location>
        <begin position="677"/>
        <end position="706"/>
    </location>
</feature>
<feature type="compositionally biased region" description="Acidic residues" evidence="6">
    <location>
        <begin position="281"/>
        <end position="319"/>
    </location>
</feature>
<evidence type="ECO:0000313" key="8">
    <source>
        <dbReference type="EMBL" id="GAO50085.1"/>
    </source>
</evidence>
<dbReference type="STRING" id="698492.A0A0E9NKZ5"/>
<feature type="compositionally biased region" description="Acidic residues" evidence="6">
    <location>
        <begin position="252"/>
        <end position="270"/>
    </location>
</feature>